<dbReference type="SUPFAM" id="SSF75304">
    <property type="entry name" value="Amidase signature (AS) enzymes"/>
    <property type="match status" value="1"/>
</dbReference>
<keyword evidence="8" id="KW-1185">Reference proteome</keyword>
<dbReference type="PANTHER" id="PTHR46072:SF7">
    <property type="entry name" value="AMIDASE"/>
    <property type="match status" value="1"/>
</dbReference>
<gene>
    <name evidence="7" type="ORF">EAE97_012139</name>
</gene>
<accession>A0A9P5LQG5</accession>
<dbReference type="Pfam" id="PF01425">
    <property type="entry name" value="Amidase"/>
    <property type="match status" value="1"/>
</dbReference>
<evidence type="ECO:0000313" key="8">
    <source>
        <dbReference type="Proteomes" id="UP000710849"/>
    </source>
</evidence>
<dbReference type="InterPro" id="IPR036928">
    <property type="entry name" value="AS_sf"/>
</dbReference>
<dbReference type="InterPro" id="IPR023631">
    <property type="entry name" value="Amidase_dom"/>
</dbReference>
<evidence type="ECO:0000313" key="7">
    <source>
        <dbReference type="EMBL" id="KAF7916261.1"/>
    </source>
</evidence>
<evidence type="ECO:0000256" key="2">
    <source>
        <dbReference type="ARBA" id="ARBA00009199"/>
    </source>
</evidence>
<comment type="caution">
    <text evidence="7">The sequence shown here is derived from an EMBL/GenBank/DDBJ whole genome shotgun (WGS) entry which is preliminary data.</text>
</comment>
<dbReference type="GO" id="GO:0004040">
    <property type="term" value="F:amidase activity"/>
    <property type="evidence" value="ECO:0007669"/>
    <property type="project" value="UniProtKB-EC"/>
</dbReference>
<organism evidence="7 8">
    <name type="scientific">Botrytis byssoidea</name>
    <dbReference type="NCBI Taxonomy" id="139641"/>
    <lineage>
        <taxon>Eukaryota</taxon>
        <taxon>Fungi</taxon>
        <taxon>Dikarya</taxon>
        <taxon>Ascomycota</taxon>
        <taxon>Pezizomycotina</taxon>
        <taxon>Leotiomycetes</taxon>
        <taxon>Helotiales</taxon>
        <taxon>Sclerotiniaceae</taxon>
        <taxon>Botrytis</taxon>
    </lineage>
</organism>
<feature type="active site" description="Acyl-ester intermediate" evidence="5">
    <location>
        <position position="234"/>
    </location>
</feature>
<dbReference type="PANTHER" id="PTHR46072">
    <property type="entry name" value="AMIDASE-RELATED-RELATED"/>
    <property type="match status" value="1"/>
</dbReference>
<dbReference type="PIRSF" id="PIRSF001221">
    <property type="entry name" value="Amidase_fungi"/>
    <property type="match status" value="1"/>
</dbReference>
<dbReference type="InterPro" id="IPR020556">
    <property type="entry name" value="Amidase_CS"/>
</dbReference>
<proteinExistence type="inferred from homology"/>
<evidence type="ECO:0000256" key="1">
    <source>
        <dbReference type="ARBA" id="ARBA00001311"/>
    </source>
</evidence>
<comment type="catalytic activity">
    <reaction evidence="1">
        <text>a monocarboxylic acid amide + H2O = a monocarboxylate + NH4(+)</text>
        <dbReference type="Rhea" id="RHEA:12020"/>
        <dbReference type="ChEBI" id="CHEBI:15377"/>
        <dbReference type="ChEBI" id="CHEBI:28938"/>
        <dbReference type="ChEBI" id="CHEBI:35757"/>
        <dbReference type="ChEBI" id="CHEBI:83628"/>
        <dbReference type="EC" id="3.5.1.4"/>
    </reaction>
</comment>
<dbReference type="RefSeq" id="XP_038726518.1">
    <property type="nucleotide sequence ID" value="XM_038882653.1"/>
</dbReference>
<dbReference type="PROSITE" id="PS00571">
    <property type="entry name" value="AMIDASES"/>
    <property type="match status" value="1"/>
</dbReference>
<feature type="active site" description="Charge relay system" evidence="5">
    <location>
        <position position="210"/>
    </location>
</feature>
<dbReference type="Proteomes" id="UP000710849">
    <property type="component" value="Unassembled WGS sequence"/>
</dbReference>
<keyword evidence="4" id="KW-0378">Hydrolase</keyword>
<evidence type="ECO:0000259" key="6">
    <source>
        <dbReference type="Pfam" id="PF01425"/>
    </source>
</evidence>
<evidence type="ECO:0000256" key="3">
    <source>
        <dbReference type="ARBA" id="ARBA00012922"/>
    </source>
</evidence>
<reference evidence="7 8" key="1">
    <citation type="journal article" date="2020" name="Genome Biol. Evol.">
        <title>Comparative genomics of Sclerotiniaceae.</title>
        <authorList>
            <person name="Valero Jimenez C.A."/>
            <person name="Steentjes M."/>
            <person name="Scholten O.E."/>
            <person name="Van Kan J.A.L."/>
        </authorList>
    </citation>
    <scope>NUCLEOTIDE SEQUENCE [LARGE SCALE GENOMIC DNA]</scope>
    <source>
        <strain evidence="7 8">MUCL 94</strain>
    </source>
</reference>
<name>A0A9P5LQG5_9HELO</name>
<dbReference type="EMBL" id="RCSW01000052">
    <property type="protein sequence ID" value="KAF7916261.1"/>
    <property type="molecule type" value="Genomic_DNA"/>
</dbReference>
<dbReference type="AlphaFoldDB" id="A0A9P5LQG5"/>
<dbReference type="Gene3D" id="3.90.1300.10">
    <property type="entry name" value="Amidase signature (AS) domain"/>
    <property type="match status" value="1"/>
</dbReference>
<feature type="domain" description="Amidase" evidence="6">
    <location>
        <begin position="79"/>
        <end position="538"/>
    </location>
</feature>
<evidence type="ECO:0000256" key="5">
    <source>
        <dbReference type="PIRSR" id="PIRSR001221-1"/>
    </source>
</evidence>
<comment type="similarity">
    <text evidence="2">Belongs to the amidase family.</text>
</comment>
<protein>
    <recommendedName>
        <fullName evidence="3">amidase</fullName>
        <ecNumber evidence="3">3.5.1.4</ecNumber>
    </recommendedName>
</protein>
<evidence type="ECO:0000256" key="4">
    <source>
        <dbReference type="ARBA" id="ARBA00022801"/>
    </source>
</evidence>
<dbReference type="EC" id="3.5.1.4" evidence="3"/>
<feature type="active site" description="Charge relay system" evidence="5">
    <location>
        <position position="134"/>
    </location>
</feature>
<sequence length="556" mass="60416">MAGSLTNWKAIGDSKRGTLLSLIPEEWRIELPLPPPAILPDVTGHIRQYISSKEVESTETDAVNIVRKTSSGDWTCRAVTEAFCRRAALAHQMINCLHEIMFASALQRASELDDYFAKHKEPMGPLHGLPVSLKDAIHVKGVDTSSGYIGWLGKSRAEKESQIITDLRSLGAIIYVKTSVPQGFSSIDTRNNIIGYSPNPLNRQLTVGGSSGGEGGLLGLRGSSVGLGTDVGGSIRVPAGWNGCYGLRPSTGRLPYEGIASTIDGTLLPFVVGPMATRVSGLELMMRSLLQTEPWRRDPMVLELPWKEDKFLDIREGISGKEKMAFGIMMSDGYVNPQPPVQRAMKKVADTIKALGHEVIEWNPPSHSAGNDSFFKICFADSGNAHHSAIAMSGEPSIEPIFGSEPFPDVNALQIIEANIAVKNYRKKYLDYWNSTSELTGTGRPVDAFIMPLAPFPPPKVGQARYVGYTTIINALDYTSCAIPVTEVKKDIDQYPVEYSSLNEVDQAIHDNYNPELSHGAPVAVQIVGGRLQEETVLALATGIVNGSRDETSILL</sequence>
<dbReference type="GeneID" id="62155726"/>